<gene>
    <name evidence="2" type="ORF">NSCI0253_LOCUS24096</name>
</gene>
<dbReference type="AlphaFoldDB" id="A0A7S1F7I1"/>
<protein>
    <recommendedName>
        <fullName evidence="1">Protein kinase domain-containing protein</fullName>
    </recommendedName>
</protein>
<proteinExistence type="predicted"/>
<dbReference type="PROSITE" id="PS50011">
    <property type="entry name" value="PROTEIN_KINASE_DOM"/>
    <property type="match status" value="1"/>
</dbReference>
<dbReference type="Gene3D" id="1.10.510.10">
    <property type="entry name" value="Transferase(Phosphotransferase) domain 1"/>
    <property type="match status" value="1"/>
</dbReference>
<dbReference type="PANTHER" id="PTHR24347">
    <property type="entry name" value="SERINE/THREONINE-PROTEIN KINASE"/>
    <property type="match status" value="1"/>
</dbReference>
<accession>A0A7S1F7I1</accession>
<name>A0A7S1F7I1_NOCSC</name>
<evidence type="ECO:0000313" key="2">
    <source>
        <dbReference type="EMBL" id="CAD8849746.1"/>
    </source>
</evidence>
<dbReference type="GO" id="GO:0004672">
    <property type="term" value="F:protein kinase activity"/>
    <property type="evidence" value="ECO:0007669"/>
    <property type="project" value="InterPro"/>
</dbReference>
<dbReference type="EMBL" id="HBFQ01034194">
    <property type="protein sequence ID" value="CAD8849746.1"/>
    <property type="molecule type" value="Transcribed_RNA"/>
</dbReference>
<feature type="domain" description="Protein kinase" evidence="1">
    <location>
        <begin position="21"/>
        <end position="276"/>
    </location>
</feature>
<dbReference type="SMART" id="SM00220">
    <property type="entry name" value="S_TKc"/>
    <property type="match status" value="1"/>
</dbReference>
<dbReference type="InterPro" id="IPR008271">
    <property type="entry name" value="Ser/Thr_kinase_AS"/>
</dbReference>
<dbReference type="InterPro" id="IPR011009">
    <property type="entry name" value="Kinase-like_dom_sf"/>
</dbReference>
<sequence length="325" mass="35915">MSSHDASAEVAKATKVDQQFELSNQVVYNGLTSTIFVGAERSSRLLVAIKIVMKSRCDGDEESLAVSETLAHADIPSHHNVARFLAAEETSSAILLVTPYTPYGDLWSLVRYGKTYCEVEVRKCAAQIMNGLKHLHTVCNMVHGDIKPHNMLLFRAGEQHVVKLCDFGLAQRLGSGNSKIPFQGLRGTSGWFAPEMLANVSYDSGIDIFATGLILFRMLAGYSPFDPPSNMRAPAEFDERYWCHTSPACRDFIARTLSLDPASRITSTAACQHEWFQGPPPGEPSEEQLQQLRRFGPPPATNVLFWPPGEIPDLEQCCSYFGQNS</sequence>
<organism evidence="2">
    <name type="scientific">Noctiluca scintillans</name>
    <name type="common">Sea sparkle</name>
    <name type="synonym">Red tide dinoflagellate</name>
    <dbReference type="NCBI Taxonomy" id="2966"/>
    <lineage>
        <taxon>Eukaryota</taxon>
        <taxon>Sar</taxon>
        <taxon>Alveolata</taxon>
        <taxon>Dinophyceae</taxon>
        <taxon>Noctilucales</taxon>
        <taxon>Noctilucaceae</taxon>
        <taxon>Noctiluca</taxon>
    </lineage>
</organism>
<dbReference type="GO" id="GO:0005524">
    <property type="term" value="F:ATP binding"/>
    <property type="evidence" value="ECO:0007669"/>
    <property type="project" value="InterPro"/>
</dbReference>
<evidence type="ECO:0000259" key="1">
    <source>
        <dbReference type="PROSITE" id="PS50011"/>
    </source>
</evidence>
<dbReference type="PROSITE" id="PS00108">
    <property type="entry name" value="PROTEIN_KINASE_ST"/>
    <property type="match status" value="1"/>
</dbReference>
<dbReference type="Pfam" id="PF00069">
    <property type="entry name" value="Pkinase"/>
    <property type="match status" value="1"/>
</dbReference>
<dbReference type="SUPFAM" id="SSF56112">
    <property type="entry name" value="Protein kinase-like (PK-like)"/>
    <property type="match status" value="1"/>
</dbReference>
<dbReference type="InterPro" id="IPR000719">
    <property type="entry name" value="Prot_kinase_dom"/>
</dbReference>
<reference evidence="2" key="1">
    <citation type="submission" date="2021-01" db="EMBL/GenBank/DDBJ databases">
        <authorList>
            <person name="Corre E."/>
            <person name="Pelletier E."/>
            <person name="Niang G."/>
            <person name="Scheremetjew M."/>
            <person name="Finn R."/>
            <person name="Kale V."/>
            <person name="Holt S."/>
            <person name="Cochrane G."/>
            <person name="Meng A."/>
            <person name="Brown T."/>
            <person name="Cohen L."/>
        </authorList>
    </citation>
    <scope>NUCLEOTIDE SEQUENCE</scope>
</reference>